<evidence type="ECO:0000256" key="6">
    <source>
        <dbReference type="PROSITE-ProRule" id="PRU00169"/>
    </source>
</evidence>
<feature type="modified residue" description="4-aspartylphosphate" evidence="6">
    <location>
        <position position="62"/>
    </location>
</feature>
<gene>
    <name evidence="10" type="ordered locus">Ccur_10380</name>
</gene>
<feature type="domain" description="OmpR/PhoB-type" evidence="9">
    <location>
        <begin position="144"/>
        <end position="243"/>
    </location>
</feature>
<evidence type="ECO:0000256" key="7">
    <source>
        <dbReference type="PROSITE-ProRule" id="PRU01091"/>
    </source>
</evidence>
<dbReference type="RefSeq" id="WP_012803414.1">
    <property type="nucleotide sequence ID" value="NC_013170.1"/>
</dbReference>
<evidence type="ECO:0000256" key="5">
    <source>
        <dbReference type="ARBA" id="ARBA00023163"/>
    </source>
</evidence>
<sequence>MTSTTQSGHIHILFADDDADIREVVSIMLRAEGYYVDLAGDGLEAMRYLDNPDSNYDLVILDIVMPQATGYDVCKHLRQTSAVPVLFLTARGQDEDKVRGFAFGGNDYLVKPFSIAEFIARVKAMLRRWHQYGASGPTATSQQEQAICIGNITIDPLTRTATKAKVAIPLTDLEYELLYLLASHRGQTLTARKIYESIWDDAYLPQSSNTIMVHIRNLRKKLENDPRNPVVIQTVWGKGYRIG</sequence>
<feature type="DNA-binding region" description="OmpR/PhoB-type" evidence="7">
    <location>
        <begin position="144"/>
        <end position="243"/>
    </location>
</feature>
<dbReference type="InterPro" id="IPR016032">
    <property type="entry name" value="Sig_transdc_resp-reg_C-effctor"/>
</dbReference>
<proteinExistence type="predicted"/>
<keyword evidence="5" id="KW-0804">Transcription</keyword>
<dbReference type="GO" id="GO:0000976">
    <property type="term" value="F:transcription cis-regulatory region binding"/>
    <property type="evidence" value="ECO:0007669"/>
    <property type="project" value="TreeGrafter"/>
</dbReference>
<evidence type="ECO:0000259" key="8">
    <source>
        <dbReference type="PROSITE" id="PS50110"/>
    </source>
</evidence>
<dbReference type="PROSITE" id="PS51755">
    <property type="entry name" value="OMPR_PHOB"/>
    <property type="match status" value="1"/>
</dbReference>
<evidence type="ECO:0000259" key="9">
    <source>
        <dbReference type="PROSITE" id="PS51755"/>
    </source>
</evidence>
<dbReference type="AlphaFoldDB" id="C7MP89"/>
<dbReference type="Gene3D" id="6.10.250.690">
    <property type="match status" value="1"/>
</dbReference>
<dbReference type="OrthoDB" id="9775518at2"/>
<keyword evidence="11" id="KW-1185">Reference proteome</keyword>
<accession>C7MP89</accession>
<dbReference type="CDD" id="cd00383">
    <property type="entry name" value="trans_reg_C"/>
    <property type="match status" value="1"/>
</dbReference>
<dbReference type="GO" id="GO:0005829">
    <property type="term" value="C:cytosol"/>
    <property type="evidence" value="ECO:0007669"/>
    <property type="project" value="TreeGrafter"/>
</dbReference>
<dbReference type="GO" id="GO:0000156">
    <property type="term" value="F:phosphorelay response regulator activity"/>
    <property type="evidence" value="ECO:0007669"/>
    <property type="project" value="TreeGrafter"/>
</dbReference>
<dbReference type="STRING" id="469378.Ccur_10380"/>
<dbReference type="PROSITE" id="PS50110">
    <property type="entry name" value="RESPONSE_REGULATORY"/>
    <property type="match status" value="1"/>
</dbReference>
<keyword evidence="1 6" id="KW-0597">Phosphoprotein</keyword>
<dbReference type="Proteomes" id="UP000000954">
    <property type="component" value="Chromosome"/>
</dbReference>
<evidence type="ECO:0000256" key="2">
    <source>
        <dbReference type="ARBA" id="ARBA00023012"/>
    </source>
</evidence>
<dbReference type="InterPro" id="IPR011006">
    <property type="entry name" value="CheY-like_superfamily"/>
</dbReference>
<dbReference type="KEGG" id="ccu:Ccur_10380"/>
<dbReference type="HOGENOM" id="CLU_000445_30_4_11"/>
<dbReference type="Gene3D" id="1.10.10.10">
    <property type="entry name" value="Winged helix-like DNA-binding domain superfamily/Winged helix DNA-binding domain"/>
    <property type="match status" value="1"/>
</dbReference>
<name>C7MP89_CRYCD</name>
<keyword evidence="2" id="KW-0902">Two-component regulatory system</keyword>
<evidence type="ECO:0000313" key="10">
    <source>
        <dbReference type="EMBL" id="ACU94729.1"/>
    </source>
</evidence>
<dbReference type="SMART" id="SM00448">
    <property type="entry name" value="REC"/>
    <property type="match status" value="1"/>
</dbReference>
<protein>
    <submittedName>
        <fullName evidence="10">Response regulator with CheY-like receiver domain protein and winged-helix DNA-binding domain protein</fullName>
    </submittedName>
</protein>
<dbReference type="InterPro" id="IPR001867">
    <property type="entry name" value="OmpR/PhoB-type_DNA-bd"/>
</dbReference>
<dbReference type="Pfam" id="PF00486">
    <property type="entry name" value="Trans_reg_C"/>
    <property type="match status" value="1"/>
</dbReference>
<keyword evidence="4 7" id="KW-0238">DNA-binding</keyword>
<dbReference type="GO" id="GO:0006355">
    <property type="term" value="P:regulation of DNA-templated transcription"/>
    <property type="evidence" value="ECO:0007669"/>
    <property type="project" value="InterPro"/>
</dbReference>
<dbReference type="InterPro" id="IPR001789">
    <property type="entry name" value="Sig_transdc_resp-reg_receiver"/>
</dbReference>
<evidence type="ECO:0000256" key="4">
    <source>
        <dbReference type="ARBA" id="ARBA00023125"/>
    </source>
</evidence>
<dbReference type="PANTHER" id="PTHR48111:SF1">
    <property type="entry name" value="TWO-COMPONENT RESPONSE REGULATOR ORR33"/>
    <property type="match status" value="1"/>
</dbReference>
<dbReference type="GO" id="GO:0032993">
    <property type="term" value="C:protein-DNA complex"/>
    <property type="evidence" value="ECO:0007669"/>
    <property type="project" value="TreeGrafter"/>
</dbReference>
<dbReference type="Pfam" id="PF00072">
    <property type="entry name" value="Response_reg"/>
    <property type="match status" value="1"/>
</dbReference>
<reference evidence="10 11" key="1">
    <citation type="journal article" date="2009" name="Stand. Genomic Sci.">
        <title>Complete genome sequence of Cryptobacterium curtum type strain (12-3).</title>
        <authorList>
            <person name="Mavrommatis K."/>
            <person name="Pukall R."/>
            <person name="Rohde C."/>
            <person name="Chen F."/>
            <person name="Sims D."/>
            <person name="Brettin T."/>
            <person name="Kuske C."/>
            <person name="Detter J.C."/>
            <person name="Han C."/>
            <person name="Lapidus A."/>
            <person name="Copeland A."/>
            <person name="Glavina Del Rio T."/>
            <person name="Nolan M."/>
            <person name="Lucas S."/>
            <person name="Tice H."/>
            <person name="Cheng J.F."/>
            <person name="Bruce D."/>
            <person name="Goodwin L."/>
            <person name="Pitluck S."/>
            <person name="Ovchinnikova G."/>
            <person name="Pati A."/>
            <person name="Ivanova N."/>
            <person name="Chen A."/>
            <person name="Palaniappan K."/>
            <person name="Chain P."/>
            <person name="D'haeseleer P."/>
            <person name="Goker M."/>
            <person name="Bristow J."/>
            <person name="Eisen J.A."/>
            <person name="Markowitz V."/>
            <person name="Hugenholtz P."/>
            <person name="Rohde M."/>
            <person name="Klenk H.P."/>
            <person name="Kyrpides N.C."/>
        </authorList>
    </citation>
    <scope>NUCLEOTIDE SEQUENCE [LARGE SCALE GENOMIC DNA]</scope>
    <source>
        <strain evidence="11">ATCC 700683 / DSM 15641 / 12-3</strain>
    </source>
</reference>
<dbReference type="InterPro" id="IPR036388">
    <property type="entry name" value="WH-like_DNA-bd_sf"/>
</dbReference>
<feature type="domain" description="Response regulatory" evidence="8">
    <location>
        <begin position="11"/>
        <end position="126"/>
    </location>
</feature>
<evidence type="ECO:0000256" key="3">
    <source>
        <dbReference type="ARBA" id="ARBA00023015"/>
    </source>
</evidence>
<organism evidence="10 11">
    <name type="scientific">Cryptobacterium curtum (strain ATCC 700683 / DSM 15641 / CCUG 43107 / 12-3)</name>
    <dbReference type="NCBI Taxonomy" id="469378"/>
    <lineage>
        <taxon>Bacteria</taxon>
        <taxon>Bacillati</taxon>
        <taxon>Actinomycetota</taxon>
        <taxon>Coriobacteriia</taxon>
        <taxon>Eggerthellales</taxon>
        <taxon>Eggerthellaceae</taxon>
        <taxon>Cryptobacterium</taxon>
    </lineage>
</organism>
<evidence type="ECO:0000313" key="11">
    <source>
        <dbReference type="Proteomes" id="UP000000954"/>
    </source>
</evidence>
<dbReference type="EMBL" id="CP001682">
    <property type="protein sequence ID" value="ACU94729.1"/>
    <property type="molecule type" value="Genomic_DNA"/>
</dbReference>
<dbReference type="InterPro" id="IPR039420">
    <property type="entry name" value="WalR-like"/>
</dbReference>
<dbReference type="Gene3D" id="3.40.50.2300">
    <property type="match status" value="1"/>
</dbReference>
<dbReference type="FunFam" id="1.10.10.10:FF:000018">
    <property type="entry name" value="DNA-binding response regulator ResD"/>
    <property type="match status" value="1"/>
</dbReference>
<dbReference type="SUPFAM" id="SSF46894">
    <property type="entry name" value="C-terminal effector domain of the bipartite response regulators"/>
    <property type="match status" value="1"/>
</dbReference>
<dbReference type="eggNOG" id="COG0745">
    <property type="taxonomic scope" value="Bacteria"/>
</dbReference>
<dbReference type="SUPFAM" id="SSF52172">
    <property type="entry name" value="CheY-like"/>
    <property type="match status" value="1"/>
</dbReference>
<evidence type="ECO:0000256" key="1">
    <source>
        <dbReference type="ARBA" id="ARBA00022553"/>
    </source>
</evidence>
<dbReference type="PANTHER" id="PTHR48111">
    <property type="entry name" value="REGULATOR OF RPOS"/>
    <property type="match status" value="1"/>
</dbReference>
<dbReference type="SMART" id="SM00862">
    <property type="entry name" value="Trans_reg_C"/>
    <property type="match status" value="1"/>
</dbReference>
<keyword evidence="3" id="KW-0805">Transcription regulation</keyword>